<dbReference type="Pfam" id="PF08450">
    <property type="entry name" value="SGL"/>
    <property type="match status" value="1"/>
</dbReference>
<evidence type="ECO:0000313" key="2">
    <source>
        <dbReference type="EMBL" id="EIE18639.1"/>
    </source>
</evidence>
<dbReference type="InterPro" id="IPR013658">
    <property type="entry name" value="SGL"/>
</dbReference>
<dbReference type="InterPro" id="IPR052988">
    <property type="entry name" value="Oryzine_lactonohydrolase"/>
</dbReference>
<keyword evidence="3" id="KW-1185">Reference proteome</keyword>
<dbReference type="EMBL" id="AGSI01000022">
    <property type="protein sequence ID" value="EIE18639.1"/>
    <property type="molecule type" value="Genomic_DNA"/>
</dbReference>
<name>I0YJS0_COCSC</name>
<dbReference type="SUPFAM" id="SSF63829">
    <property type="entry name" value="Calcium-dependent phosphotriesterase"/>
    <property type="match status" value="1"/>
</dbReference>
<feature type="non-terminal residue" evidence="2">
    <location>
        <position position="1"/>
    </location>
</feature>
<evidence type="ECO:0000259" key="1">
    <source>
        <dbReference type="Pfam" id="PF08450"/>
    </source>
</evidence>
<dbReference type="PANTHER" id="PTHR47064:SF2">
    <property type="entry name" value="SMP-30_GLUCONOLACTONASE_LRE-LIKE REGION DOMAIN-CONTAINING PROTEIN-RELATED"/>
    <property type="match status" value="1"/>
</dbReference>
<organism evidence="2 3">
    <name type="scientific">Coccomyxa subellipsoidea (strain C-169)</name>
    <name type="common">Green microalga</name>
    <dbReference type="NCBI Taxonomy" id="574566"/>
    <lineage>
        <taxon>Eukaryota</taxon>
        <taxon>Viridiplantae</taxon>
        <taxon>Chlorophyta</taxon>
        <taxon>core chlorophytes</taxon>
        <taxon>Trebouxiophyceae</taxon>
        <taxon>Trebouxiophyceae incertae sedis</taxon>
        <taxon>Coccomyxaceae</taxon>
        <taxon>Coccomyxa</taxon>
        <taxon>Coccomyxa subellipsoidea</taxon>
    </lineage>
</organism>
<dbReference type="eggNOG" id="ENOG502RZSA">
    <property type="taxonomic scope" value="Eukaryota"/>
</dbReference>
<protein>
    <submittedName>
        <fullName evidence="2">Calcium-dependent phosphotriesterase</fullName>
    </submittedName>
</protein>
<sequence length="172" mass="18334">QGGNNTGGALFVLDVMSGAARKLLDNFQGLQFNSPNDVVVSSDGVIYFTDPSYGLQQKFRTMMQVGDYVWRFNARTGDTAIVDQTFLKPNGVVLSPDGRVAYITDTGCKDANASDGGQCTAADTPRSIYAFDILKSILLANKRLFAVPDVGTPDGIKVDLQGNVWTGVGDGV</sequence>
<feature type="domain" description="SMP-30/Gluconolactonase/LRE-like region" evidence="1">
    <location>
        <begin position="9"/>
        <end position="169"/>
    </location>
</feature>
<gene>
    <name evidence="2" type="ORF">COCSUDRAFT_8290</name>
</gene>
<accession>I0YJS0</accession>
<dbReference type="PANTHER" id="PTHR47064">
    <property type="entry name" value="PUTATIVE (AFU_ORTHOLOGUE AFUA_1G08990)-RELATED"/>
    <property type="match status" value="1"/>
</dbReference>
<dbReference type="KEGG" id="csl:COCSUDRAFT_8290"/>
<dbReference type="OrthoDB" id="423498at2759"/>
<reference evidence="2 3" key="1">
    <citation type="journal article" date="2012" name="Genome Biol.">
        <title>The genome of the polar eukaryotic microalga coccomyxa subellipsoidea reveals traits of cold adaptation.</title>
        <authorList>
            <person name="Blanc G."/>
            <person name="Agarkova I."/>
            <person name="Grimwood J."/>
            <person name="Kuo A."/>
            <person name="Brueggeman A."/>
            <person name="Dunigan D."/>
            <person name="Gurnon J."/>
            <person name="Ladunga I."/>
            <person name="Lindquist E."/>
            <person name="Lucas S."/>
            <person name="Pangilinan J."/>
            <person name="Proschold T."/>
            <person name="Salamov A."/>
            <person name="Schmutz J."/>
            <person name="Weeks D."/>
            <person name="Yamada T."/>
            <person name="Claverie J.M."/>
            <person name="Grigoriev I."/>
            <person name="Van Etten J."/>
            <person name="Lomsadze A."/>
            <person name="Borodovsky M."/>
        </authorList>
    </citation>
    <scope>NUCLEOTIDE SEQUENCE [LARGE SCALE GENOMIC DNA]</scope>
    <source>
        <strain evidence="2 3">C-169</strain>
    </source>
</reference>
<dbReference type="Gene3D" id="2.120.10.30">
    <property type="entry name" value="TolB, C-terminal domain"/>
    <property type="match status" value="1"/>
</dbReference>
<evidence type="ECO:0000313" key="3">
    <source>
        <dbReference type="Proteomes" id="UP000007264"/>
    </source>
</evidence>
<dbReference type="InterPro" id="IPR011042">
    <property type="entry name" value="6-blade_b-propeller_TolB-like"/>
</dbReference>
<feature type="non-terminal residue" evidence="2">
    <location>
        <position position="172"/>
    </location>
</feature>
<proteinExistence type="predicted"/>
<dbReference type="AlphaFoldDB" id="I0YJS0"/>
<dbReference type="Proteomes" id="UP000007264">
    <property type="component" value="Unassembled WGS sequence"/>
</dbReference>
<dbReference type="GeneID" id="17036741"/>
<dbReference type="RefSeq" id="XP_005643183.1">
    <property type="nucleotide sequence ID" value="XM_005643126.1"/>
</dbReference>
<comment type="caution">
    <text evidence="2">The sequence shown here is derived from an EMBL/GenBank/DDBJ whole genome shotgun (WGS) entry which is preliminary data.</text>
</comment>